<dbReference type="SUPFAM" id="SSF53756">
    <property type="entry name" value="UDP-Glycosyltransferase/glycogen phosphorylase"/>
    <property type="match status" value="1"/>
</dbReference>
<evidence type="ECO:0000256" key="1">
    <source>
        <dbReference type="ARBA" id="ARBA00002056"/>
    </source>
</evidence>
<dbReference type="GO" id="GO:0016020">
    <property type="term" value="C:membrane"/>
    <property type="evidence" value="ECO:0007669"/>
    <property type="project" value="GOC"/>
</dbReference>
<dbReference type="Proteomes" id="UP001432059">
    <property type="component" value="Chromosome"/>
</dbReference>
<dbReference type="EC" id="2.4.1.182" evidence="2 10"/>
<keyword evidence="12" id="KW-1185">Reference proteome</keyword>
<keyword evidence="7" id="KW-0808">Transferase</keyword>
<keyword evidence="8" id="KW-0443">Lipid metabolism</keyword>
<dbReference type="PANTHER" id="PTHR30372:SF4">
    <property type="entry name" value="LIPID-A-DISACCHARIDE SYNTHASE, MITOCHONDRIAL-RELATED"/>
    <property type="match status" value="1"/>
</dbReference>
<gene>
    <name evidence="11" type="primary">lpxB</name>
    <name evidence="11" type="ORF">BPO_1995</name>
</gene>
<dbReference type="PANTHER" id="PTHR30372">
    <property type="entry name" value="LIPID-A-DISACCHARIDE SYNTHASE"/>
    <property type="match status" value="1"/>
</dbReference>
<dbReference type="GO" id="GO:0009245">
    <property type="term" value="P:lipid A biosynthetic process"/>
    <property type="evidence" value="ECO:0007669"/>
    <property type="project" value="UniProtKB-UniRule"/>
</dbReference>
<evidence type="ECO:0000256" key="2">
    <source>
        <dbReference type="ARBA" id="ARBA00012687"/>
    </source>
</evidence>
<dbReference type="InterPro" id="IPR003835">
    <property type="entry name" value="Glyco_trans_19"/>
</dbReference>
<dbReference type="EMBL" id="CP136426">
    <property type="protein sequence ID" value="WOC52642.1"/>
    <property type="molecule type" value="Genomic_DNA"/>
</dbReference>
<evidence type="ECO:0000313" key="12">
    <source>
        <dbReference type="Proteomes" id="UP001432059"/>
    </source>
</evidence>
<dbReference type="KEGG" id="bpor:BPO_1995"/>
<dbReference type="GO" id="GO:0008915">
    <property type="term" value="F:lipid-A-disaccharide synthase activity"/>
    <property type="evidence" value="ECO:0007669"/>
    <property type="project" value="UniProtKB-UniRule"/>
</dbReference>
<comment type="function">
    <text evidence="1">Condensation of UDP-2,3-diacylglucosamine and 2,3-diacylglucosamine-1-phosphate to form lipid A disaccharide, a precursor of lipid A, a phosphorylated glycolipid that anchors the lipopolysaccharide to the outer membrane of the cell.</text>
</comment>
<evidence type="ECO:0000256" key="3">
    <source>
        <dbReference type="ARBA" id="ARBA00020902"/>
    </source>
</evidence>
<evidence type="ECO:0000256" key="6">
    <source>
        <dbReference type="ARBA" id="ARBA00022676"/>
    </source>
</evidence>
<evidence type="ECO:0000256" key="5">
    <source>
        <dbReference type="ARBA" id="ARBA00022556"/>
    </source>
</evidence>
<protein>
    <recommendedName>
        <fullName evidence="3 10">Lipid-A-disaccharide synthase</fullName>
        <ecNumber evidence="2 10">2.4.1.182</ecNumber>
    </recommendedName>
</protein>
<keyword evidence="4" id="KW-0444">Lipid biosynthesis</keyword>
<dbReference type="NCBIfam" id="TIGR00215">
    <property type="entry name" value="lpxB"/>
    <property type="match status" value="1"/>
</dbReference>
<accession>A0AAU0F2Q7</accession>
<evidence type="ECO:0000256" key="4">
    <source>
        <dbReference type="ARBA" id="ARBA00022516"/>
    </source>
</evidence>
<keyword evidence="5" id="KW-0441">Lipid A biosynthesis</keyword>
<dbReference type="AlphaFoldDB" id="A0AAU0F2Q7"/>
<sequence length="383" mass="43752">MKWNKFLENHKHIIPMKYYIIAGEASGDLHGSNLMKSILKKDSNAEFRFWGGDLMAAVAQQEPVKHYRDLAFMGFIEVVQNLGTILKNIKLCKKDIQAYRPDVLVLVDYPGFNLRIAQFAKSLGIRVVYYISPQLWAWKEGRVKTIKQYVDDMLVILPFEKDFYKKHQIEAHFVGHPLLDAISDLKPIDTEQFRAEHQLNNNPIIALLPGSRKQEVEKMLAMMLSVRSHFPDYQFVIAGAPSLPPSFYEKYVDDNVHFVSNKTYDLLRCSQAALVTSGTATLETALLGIPEVVCYRGSAISYAIAKRLVKHIRYISLVNLIMDREVVKELIQNDLTTENLVKELNLILNENRHRILEDYTELRQKLGGKGASDNAADIIVSKD</sequence>
<proteinExistence type="predicted"/>
<organism evidence="11 12">
    <name type="scientific">Bergeyella porcorum</name>
    <dbReference type="NCBI Taxonomy" id="1735111"/>
    <lineage>
        <taxon>Bacteria</taxon>
        <taxon>Pseudomonadati</taxon>
        <taxon>Bacteroidota</taxon>
        <taxon>Flavobacteriia</taxon>
        <taxon>Flavobacteriales</taxon>
        <taxon>Weeksellaceae</taxon>
        <taxon>Bergeyella</taxon>
    </lineage>
</organism>
<dbReference type="GO" id="GO:0005543">
    <property type="term" value="F:phospholipid binding"/>
    <property type="evidence" value="ECO:0007669"/>
    <property type="project" value="TreeGrafter"/>
</dbReference>
<evidence type="ECO:0000256" key="9">
    <source>
        <dbReference type="ARBA" id="ARBA00048975"/>
    </source>
</evidence>
<comment type="catalytic activity">
    <reaction evidence="9">
        <text>a lipid X + a UDP-2-N,3-O-bis[(3R)-3-hydroxyacyl]-alpha-D-glucosamine = a lipid A disaccharide + UDP + H(+)</text>
        <dbReference type="Rhea" id="RHEA:67828"/>
        <dbReference type="ChEBI" id="CHEBI:15378"/>
        <dbReference type="ChEBI" id="CHEBI:58223"/>
        <dbReference type="ChEBI" id="CHEBI:137748"/>
        <dbReference type="ChEBI" id="CHEBI:176338"/>
        <dbReference type="ChEBI" id="CHEBI:176343"/>
        <dbReference type="EC" id="2.4.1.182"/>
    </reaction>
</comment>
<dbReference type="Pfam" id="PF02684">
    <property type="entry name" value="LpxB"/>
    <property type="match status" value="1"/>
</dbReference>
<name>A0AAU0F2Q7_9FLAO</name>
<evidence type="ECO:0000256" key="10">
    <source>
        <dbReference type="NCBIfam" id="TIGR00215"/>
    </source>
</evidence>
<evidence type="ECO:0000313" key="11">
    <source>
        <dbReference type="EMBL" id="WOC52642.1"/>
    </source>
</evidence>
<keyword evidence="6" id="KW-0328">Glycosyltransferase</keyword>
<reference evidence="11" key="1">
    <citation type="submission" date="2023-10" db="EMBL/GenBank/DDBJ databases">
        <title>Characterization and whole genome sequencing of a novel strain of Bergeyella porcorum QD2021 isolated from pig.</title>
        <authorList>
            <person name="Liu G."/>
            <person name="Chen C."/>
            <person name="Han X."/>
        </authorList>
    </citation>
    <scope>NUCLEOTIDE SEQUENCE</scope>
    <source>
        <strain evidence="11">QD2021</strain>
    </source>
</reference>
<evidence type="ECO:0000256" key="8">
    <source>
        <dbReference type="ARBA" id="ARBA00023098"/>
    </source>
</evidence>
<evidence type="ECO:0000256" key="7">
    <source>
        <dbReference type="ARBA" id="ARBA00022679"/>
    </source>
</evidence>